<dbReference type="EMBL" id="OZ020100">
    <property type="protein sequence ID" value="CAK9273449.1"/>
    <property type="molecule type" value="Genomic_DNA"/>
</dbReference>
<dbReference type="PANTHER" id="PTHR33477">
    <property type="entry name" value="P-LOOP NTPASE DOMAIN-CONTAINING PROTEIN LPA1 HOMOLOG 1"/>
    <property type="match status" value="1"/>
</dbReference>
<protein>
    <submittedName>
        <fullName evidence="1">Uncharacterized protein</fullName>
    </submittedName>
</protein>
<accession>A0ABP0X4E2</accession>
<sequence length="142" mass="15578">MGLMKKHPSIIPFVVYIANDEKHMERFAVCAKYMTLDPMKTNMFKYICNIQTIQVYLLYILSFGIKGYVPVDAMGSSHNMMAIVHMDGTVAKAWPLSPLQVEKQPVASIFAVRAVGTPLAGPLSIARSQLANPDFGSLGLSA</sequence>
<proteinExistence type="predicted"/>
<evidence type="ECO:0000313" key="1">
    <source>
        <dbReference type="EMBL" id="CAK9273449.1"/>
    </source>
</evidence>
<gene>
    <name evidence="1" type="ORF">CSSPJE1EN1_LOCUS18927</name>
</gene>
<keyword evidence="2" id="KW-1185">Reference proteome</keyword>
<name>A0ABP0X4E2_9BRYO</name>
<dbReference type="PANTHER" id="PTHR33477:SF3">
    <property type="entry name" value="P-LOOP NTPASE DOMAIN-CONTAINING PROTEIN LPA1 HOMOLOG 1"/>
    <property type="match status" value="1"/>
</dbReference>
<evidence type="ECO:0000313" key="2">
    <source>
        <dbReference type="Proteomes" id="UP001497444"/>
    </source>
</evidence>
<organism evidence="1 2">
    <name type="scientific">Sphagnum jensenii</name>
    <dbReference type="NCBI Taxonomy" id="128206"/>
    <lineage>
        <taxon>Eukaryota</taxon>
        <taxon>Viridiplantae</taxon>
        <taxon>Streptophyta</taxon>
        <taxon>Embryophyta</taxon>
        <taxon>Bryophyta</taxon>
        <taxon>Sphagnophytina</taxon>
        <taxon>Sphagnopsida</taxon>
        <taxon>Sphagnales</taxon>
        <taxon>Sphagnaceae</taxon>
        <taxon>Sphagnum</taxon>
    </lineage>
</organism>
<dbReference type="Proteomes" id="UP001497444">
    <property type="component" value="Chromosome 5"/>
</dbReference>
<reference evidence="1" key="1">
    <citation type="submission" date="2024-02" db="EMBL/GenBank/DDBJ databases">
        <authorList>
            <consortium name="ELIXIR-Norway"/>
            <consortium name="Elixir Norway"/>
        </authorList>
    </citation>
    <scope>NUCLEOTIDE SEQUENCE</scope>
</reference>